<comment type="caution">
    <text evidence="2">The sequence shown here is derived from an EMBL/GenBank/DDBJ whole genome shotgun (WGS) entry which is preliminary data.</text>
</comment>
<dbReference type="PANTHER" id="PTHR33491">
    <property type="entry name" value="OSJNBA0016N04.9 PROTEIN"/>
    <property type="match status" value="1"/>
</dbReference>
<dbReference type="EMBL" id="JACEFO010000121">
    <property type="protein sequence ID" value="KAF8780653.1"/>
    <property type="molecule type" value="Genomic_DNA"/>
</dbReference>
<reference evidence="2" key="1">
    <citation type="submission" date="2020-07" db="EMBL/GenBank/DDBJ databases">
        <title>Genome sequence and genetic diversity analysis of an under-domesticated orphan crop, white fonio (Digitaria exilis).</title>
        <authorList>
            <person name="Bennetzen J.L."/>
            <person name="Chen S."/>
            <person name="Ma X."/>
            <person name="Wang X."/>
            <person name="Yssel A.E.J."/>
            <person name="Chaluvadi S.R."/>
            <person name="Johnson M."/>
            <person name="Gangashetty P."/>
            <person name="Hamidou F."/>
            <person name="Sanogo M.D."/>
            <person name="Zwaenepoel A."/>
            <person name="Wallace J."/>
            <person name="Van De Peer Y."/>
            <person name="Van Deynze A."/>
        </authorList>
    </citation>
    <scope>NUCLEOTIDE SEQUENCE</scope>
    <source>
        <tissue evidence="2">Leaves</tissue>
    </source>
</reference>
<keyword evidence="3" id="KW-1185">Reference proteome</keyword>
<dbReference type="Proteomes" id="UP000636709">
    <property type="component" value="Unassembled WGS sequence"/>
</dbReference>
<keyword evidence="1" id="KW-0732">Signal</keyword>
<dbReference type="OrthoDB" id="693725at2759"/>
<protein>
    <recommendedName>
        <fullName evidence="4">Wall-associated receptor kinase galacturonan-binding domain-containing protein</fullName>
    </recommendedName>
</protein>
<feature type="signal peptide" evidence="1">
    <location>
        <begin position="1"/>
        <end position="18"/>
    </location>
</feature>
<evidence type="ECO:0008006" key="4">
    <source>
        <dbReference type="Google" id="ProtNLM"/>
    </source>
</evidence>
<sequence length="139" mass="14825">MDVLDALLIVLLLQSACADTGVLAASQGVPSYSVPSAASLAGCPKSDGDKTFDYPFGIGAGCFRSPGFELICNQTTKGLYLSDGDTAILNDITPRRLHTTVAWSSLQQPLRQTVKLSVTGGQTPYDSLAREQRTRTRET</sequence>
<organism evidence="2 3">
    <name type="scientific">Digitaria exilis</name>
    <dbReference type="NCBI Taxonomy" id="1010633"/>
    <lineage>
        <taxon>Eukaryota</taxon>
        <taxon>Viridiplantae</taxon>
        <taxon>Streptophyta</taxon>
        <taxon>Embryophyta</taxon>
        <taxon>Tracheophyta</taxon>
        <taxon>Spermatophyta</taxon>
        <taxon>Magnoliopsida</taxon>
        <taxon>Liliopsida</taxon>
        <taxon>Poales</taxon>
        <taxon>Poaceae</taxon>
        <taxon>PACMAD clade</taxon>
        <taxon>Panicoideae</taxon>
        <taxon>Panicodae</taxon>
        <taxon>Paniceae</taxon>
        <taxon>Anthephorinae</taxon>
        <taxon>Digitaria</taxon>
    </lineage>
</organism>
<proteinExistence type="predicted"/>
<evidence type="ECO:0000313" key="2">
    <source>
        <dbReference type="EMBL" id="KAF8780653.1"/>
    </source>
</evidence>
<name>A0A835FYN8_9POAL</name>
<dbReference type="AlphaFoldDB" id="A0A835FYN8"/>
<accession>A0A835FYN8</accession>
<feature type="chain" id="PRO_5032482826" description="Wall-associated receptor kinase galacturonan-binding domain-containing protein" evidence="1">
    <location>
        <begin position="19"/>
        <end position="139"/>
    </location>
</feature>
<gene>
    <name evidence="2" type="ORF">HU200_001255</name>
</gene>
<evidence type="ECO:0000256" key="1">
    <source>
        <dbReference type="SAM" id="SignalP"/>
    </source>
</evidence>
<evidence type="ECO:0000313" key="3">
    <source>
        <dbReference type="Proteomes" id="UP000636709"/>
    </source>
</evidence>